<dbReference type="PANTHER" id="PTHR43861">
    <property type="entry name" value="TRANS-ACONITATE 2-METHYLTRANSFERASE-RELATED"/>
    <property type="match status" value="1"/>
</dbReference>
<dbReference type="EMBL" id="DVIR01000039">
    <property type="protein sequence ID" value="HIS24646.1"/>
    <property type="molecule type" value="Genomic_DNA"/>
</dbReference>
<dbReference type="Gene3D" id="3.40.50.150">
    <property type="entry name" value="Vaccinia Virus protein VP39"/>
    <property type="match status" value="1"/>
</dbReference>
<proteinExistence type="predicted"/>
<name>A0A9D1JHS8_9FIRM</name>
<dbReference type="GO" id="GO:0008168">
    <property type="term" value="F:methyltransferase activity"/>
    <property type="evidence" value="ECO:0007669"/>
    <property type="project" value="UniProtKB-KW"/>
</dbReference>
<evidence type="ECO:0000313" key="4">
    <source>
        <dbReference type="EMBL" id="HIS24646.1"/>
    </source>
</evidence>
<dbReference type="InterPro" id="IPR041698">
    <property type="entry name" value="Methyltransf_25"/>
</dbReference>
<dbReference type="AlphaFoldDB" id="A0A9D1JHS8"/>
<reference evidence="4" key="2">
    <citation type="journal article" date="2021" name="PeerJ">
        <title>Extensive microbial diversity within the chicken gut microbiome revealed by metagenomics and culture.</title>
        <authorList>
            <person name="Gilroy R."/>
            <person name="Ravi A."/>
            <person name="Getino M."/>
            <person name="Pursley I."/>
            <person name="Horton D.L."/>
            <person name="Alikhan N.F."/>
            <person name="Baker D."/>
            <person name="Gharbi K."/>
            <person name="Hall N."/>
            <person name="Watson M."/>
            <person name="Adriaenssens E.M."/>
            <person name="Foster-Nyarko E."/>
            <person name="Jarju S."/>
            <person name="Secka A."/>
            <person name="Antonio M."/>
            <person name="Oren A."/>
            <person name="Chaudhuri R.R."/>
            <person name="La Ragione R."/>
            <person name="Hildebrand F."/>
            <person name="Pallen M.J."/>
        </authorList>
    </citation>
    <scope>NUCLEOTIDE SEQUENCE</scope>
    <source>
        <strain evidence="4">CHK157-1446</strain>
    </source>
</reference>
<dbReference type="Gene3D" id="2.20.25.110">
    <property type="entry name" value="S-adenosyl-L-methionine-dependent methyltransferases"/>
    <property type="match status" value="1"/>
</dbReference>
<dbReference type="GO" id="GO:0032259">
    <property type="term" value="P:methylation"/>
    <property type="evidence" value="ECO:0007669"/>
    <property type="project" value="UniProtKB-KW"/>
</dbReference>
<gene>
    <name evidence="4" type="ORF">IAD01_04495</name>
</gene>
<dbReference type="PANTHER" id="PTHR43861:SF1">
    <property type="entry name" value="TRANS-ACONITATE 2-METHYLTRANSFERASE"/>
    <property type="match status" value="1"/>
</dbReference>
<keyword evidence="2" id="KW-0808">Transferase</keyword>
<dbReference type="Pfam" id="PF13649">
    <property type="entry name" value="Methyltransf_25"/>
    <property type="match status" value="1"/>
</dbReference>
<comment type="caution">
    <text evidence="4">The sequence shown here is derived from an EMBL/GenBank/DDBJ whole genome shotgun (WGS) entry which is preliminary data.</text>
</comment>
<organism evidence="4 5">
    <name type="scientific">Candidatus Faeciplasma gallinarum</name>
    <dbReference type="NCBI Taxonomy" id="2840799"/>
    <lineage>
        <taxon>Bacteria</taxon>
        <taxon>Bacillati</taxon>
        <taxon>Bacillota</taxon>
        <taxon>Clostridia</taxon>
        <taxon>Eubacteriales</taxon>
        <taxon>Oscillospiraceae</taxon>
        <taxon>Oscillospiraceae incertae sedis</taxon>
        <taxon>Candidatus Faeciplasma</taxon>
    </lineage>
</organism>
<evidence type="ECO:0000313" key="5">
    <source>
        <dbReference type="Proteomes" id="UP000823982"/>
    </source>
</evidence>
<protein>
    <submittedName>
        <fullName evidence="4">Class I SAM-dependent methyltransferase</fullName>
    </submittedName>
</protein>
<feature type="domain" description="Methyltransferase" evidence="3">
    <location>
        <begin position="41"/>
        <end position="135"/>
    </location>
</feature>
<dbReference type="SUPFAM" id="SSF53335">
    <property type="entry name" value="S-adenosyl-L-methionine-dependent methyltransferases"/>
    <property type="match status" value="1"/>
</dbReference>
<dbReference type="CDD" id="cd02440">
    <property type="entry name" value="AdoMet_MTases"/>
    <property type="match status" value="1"/>
</dbReference>
<reference evidence="4" key="1">
    <citation type="submission" date="2020-10" db="EMBL/GenBank/DDBJ databases">
        <authorList>
            <person name="Gilroy R."/>
        </authorList>
    </citation>
    <scope>NUCLEOTIDE SEQUENCE</scope>
    <source>
        <strain evidence="4">CHK157-1446</strain>
    </source>
</reference>
<keyword evidence="1 4" id="KW-0489">Methyltransferase</keyword>
<dbReference type="InterPro" id="IPR029063">
    <property type="entry name" value="SAM-dependent_MTases_sf"/>
</dbReference>
<accession>A0A9D1JHS8</accession>
<evidence type="ECO:0000256" key="1">
    <source>
        <dbReference type="ARBA" id="ARBA00022603"/>
    </source>
</evidence>
<evidence type="ECO:0000259" key="3">
    <source>
        <dbReference type="Pfam" id="PF13649"/>
    </source>
</evidence>
<sequence length="250" mass="27745">MSYGVFAEYYDLFTKNVDYAAYAERVDKIAGSLGLKRGSLVDLGCGTASLGIELARLGYDVTGVDLSCEMLTAAAAKVYDSGLFVRLVNMDMRALKLPEKADMVVSSLDGLNHLDGFSDVKKTFARVYSCLAKGGLFVFDMNTPYKHKEVLSNNAFIFDSDEAYLGWQNEYCDEDKSVEITLDFFVPDNSGGYDRFTECFKERAYSERDVCAALRECGFELAGMYDGLSADPPKDTTQRILYAAIKPKNK</sequence>
<evidence type="ECO:0000256" key="2">
    <source>
        <dbReference type="ARBA" id="ARBA00022679"/>
    </source>
</evidence>
<dbReference type="Proteomes" id="UP000823982">
    <property type="component" value="Unassembled WGS sequence"/>
</dbReference>